<protein>
    <recommendedName>
        <fullName evidence="8">Guanylate-binding protein N-terminal domain-containing protein</fullName>
    </recommendedName>
</protein>
<evidence type="ECO:0000256" key="5">
    <source>
        <dbReference type="SAM" id="MobiDB-lite"/>
    </source>
</evidence>
<dbReference type="SUPFAM" id="SSF53067">
    <property type="entry name" value="Actin-like ATPase domain"/>
    <property type="match status" value="1"/>
</dbReference>
<feature type="compositionally biased region" description="Low complexity" evidence="5">
    <location>
        <begin position="333"/>
        <end position="349"/>
    </location>
</feature>
<dbReference type="InterPro" id="IPR027417">
    <property type="entry name" value="P-loop_NTPase"/>
</dbReference>
<dbReference type="EMBL" id="CAXLJM020000004">
    <property type="protein sequence ID" value="CAL8069439.1"/>
    <property type="molecule type" value="Genomic_DNA"/>
</dbReference>
<feature type="region of interest" description="Disordered" evidence="5">
    <location>
        <begin position="889"/>
        <end position="908"/>
    </location>
</feature>
<dbReference type="Gene3D" id="3.30.30.30">
    <property type="match status" value="1"/>
</dbReference>
<comment type="caution">
    <text evidence="6">The sequence shown here is derived from an EMBL/GenBank/DDBJ whole genome shotgun (WGS) entry which is preliminary data.</text>
</comment>
<keyword evidence="4" id="KW-0175">Coiled coil</keyword>
<evidence type="ECO:0000256" key="1">
    <source>
        <dbReference type="ARBA" id="ARBA00007381"/>
    </source>
</evidence>
<feature type="region of interest" description="Disordered" evidence="5">
    <location>
        <begin position="329"/>
        <end position="352"/>
    </location>
</feature>
<accession>A0ABP1PLF2</accession>
<evidence type="ECO:0000256" key="3">
    <source>
        <dbReference type="ARBA" id="ARBA00022840"/>
    </source>
</evidence>
<keyword evidence="2" id="KW-0547">Nucleotide-binding</keyword>
<dbReference type="InterPro" id="IPR013126">
    <property type="entry name" value="Hsp_70_fam"/>
</dbReference>
<sequence>MTSPTTSQGDQRSCHLRKHSKIVSYSGGNFTLHHENLAMLGNSMEAAKFDPVALISVIGPAESGKSLYTNLLIHYFEHRGAGAWITNLSLERSKALNIVPLLGFSYGNIHAHNIISPYSDSGIYLWPEAFRVSNYNGNIIVWVLNVHLTEHDRADETIVELFNVLLTLLSSKIVEIKWKNDGFTFLETRHKLLNSNFPSAMFCKDVVQLCRTSEKPEKFILSTDTEAMEHLQKLIPKTLLTTLESLDSVRVVHLKDNNKPLHDRYGFLILHARMHERLDKTIKLIGEFNDIKPKLDMTGQVLCMCEMGTYVFSCVEKVNQAIMKHQQNKALNTTSPGCSSFSSTPGSTSIEISSSKLYPDIKDDLNMLNSSNSSPKPNSSPCPFEVYDANRSSGSCDRFEEMCGNNEKDLNSQRTKEQALRKEKLSKDNCGGDKFLHIGIVSEPNRKASISSTVCANEKVKESEAIVEGEPMDIGDNSTIDNAVKNVEEEATEQLKQNEEAKRIFQEESKKKAEALETLQAKLETEEKKRLEEEQKQMQKEKMEKLAVDACVEIEAGMLKELNNWLNHTLCLSTINECGKMYEQQLLKIKNDIKCREVLGTKRQARFYKVLQEKTQELRMRFEKIQEFITSFNSSINSNSETYGYFTESSFNELIDREFVRIRGASGSCTNEELMKYAFGACEKLAYIYKVQNRNIITQEQFLLRLQCKSITDIYNIVMGRIIGESYFSPVQLSRIHSQLIRKLIKSLTTAFRFNATEPNQVFTKMCGDLMRHLEEEFKPHKINNRLKLEKLQRELSKLLTSSKAVYDGTMDKALRDNCGGLLREDFMNIHSTAVEEAKKSLKKGIREKVGEVEKVGVHVETLQIHIDDAWPSLMEENGINLRKFKEKRQQQDVDMAQRNDSTQETRVDTKSIFNSSHSSTYKNTTRNGKVNEDKKCLPELKRQPIRSPLIFHLSLNHVRAGMYHENEFLPSEPTPAIVGITKDNQWVCGQDNLQEDSIKVWFVRECFHPWKEDIRIGDTNYTITIEFLLGVLFQALKLKFEDMLNVNIDKAFIIIPFWFTSSQRRQVKDAGIIGGFNETLLINENTAIALHHAIKNCNKSTEIVVLSENSGHVNITVYDYDKENLKMRMRGHYPVYEKKDKKKKANPSVFTRSLNYFLGSSTSDSEVSDGTLHRVKEAYKLAMAQADSLKKKSDRPLPKHAVCSFELNNWKDTLLQTTEGIIDRNYVFSSQWDDVMNGIGSITQNSLRVYDIIQDLMNSDICMKSPFYAVGKIVQDNNKVLPFNGLEFSADLPLYAISARFYQKVITGDADIGQLQFHPYPEDACVKLEVSNEGIVSLLSVNPKPKNSVRTRGSGIADKPPFNDSHFTWITPTLKNDAIAVFASLLAYFNDAKKALVASSETELAKQSLFEKGQALTYRIDNNEVKFRSELGRTMVKDQIKEALGLLKHPKITKNDIEKQMELFQKLEAKYFPQ</sequence>
<dbReference type="Gene3D" id="3.40.50.300">
    <property type="entry name" value="P-loop containing nucleotide triphosphate hydrolases"/>
    <property type="match status" value="1"/>
</dbReference>
<dbReference type="Proteomes" id="UP001642540">
    <property type="component" value="Unassembled WGS sequence"/>
</dbReference>
<reference evidence="6 7" key="1">
    <citation type="submission" date="2024-08" db="EMBL/GenBank/DDBJ databases">
        <authorList>
            <person name="Cucini C."/>
            <person name="Frati F."/>
        </authorList>
    </citation>
    <scope>NUCLEOTIDE SEQUENCE [LARGE SCALE GENOMIC DNA]</scope>
</reference>
<dbReference type="PANTHER" id="PTHR45639">
    <property type="entry name" value="HSC70CB, ISOFORM G-RELATED"/>
    <property type="match status" value="1"/>
</dbReference>
<keyword evidence="3" id="KW-0067">ATP-binding</keyword>
<dbReference type="InterPro" id="IPR043129">
    <property type="entry name" value="ATPase_NBD"/>
</dbReference>
<gene>
    <name evidence="6" type="ORF">ODALV1_LOCUS771</name>
</gene>
<evidence type="ECO:0000313" key="7">
    <source>
        <dbReference type="Proteomes" id="UP001642540"/>
    </source>
</evidence>
<keyword evidence="7" id="KW-1185">Reference proteome</keyword>
<dbReference type="CDD" id="cd22265">
    <property type="entry name" value="UDM1_RNF168"/>
    <property type="match status" value="1"/>
</dbReference>
<proteinExistence type="inferred from homology"/>
<feature type="coiled-coil region" evidence="4">
    <location>
        <begin position="484"/>
        <end position="548"/>
    </location>
</feature>
<evidence type="ECO:0000256" key="4">
    <source>
        <dbReference type="SAM" id="Coils"/>
    </source>
</evidence>
<evidence type="ECO:0000256" key="2">
    <source>
        <dbReference type="ARBA" id="ARBA00022741"/>
    </source>
</evidence>
<comment type="similarity">
    <text evidence="1">Belongs to the heat shock protein 70 family.</text>
</comment>
<name>A0ABP1PLF2_9HEXA</name>
<dbReference type="Pfam" id="PF00012">
    <property type="entry name" value="HSP70"/>
    <property type="match status" value="1"/>
</dbReference>
<feature type="compositionally biased region" description="Low complexity" evidence="5">
    <location>
        <begin position="369"/>
        <end position="381"/>
    </location>
</feature>
<evidence type="ECO:0008006" key="8">
    <source>
        <dbReference type="Google" id="ProtNLM"/>
    </source>
</evidence>
<organism evidence="6 7">
    <name type="scientific">Orchesella dallaii</name>
    <dbReference type="NCBI Taxonomy" id="48710"/>
    <lineage>
        <taxon>Eukaryota</taxon>
        <taxon>Metazoa</taxon>
        <taxon>Ecdysozoa</taxon>
        <taxon>Arthropoda</taxon>
        <taxon>Hexapoda</taxon>
        <taxon>Collembola</taxon>
        <taxon>Entomobryomorpha</taxon>
        <taxon>Entomobryoidea</taxon>
        <taxon>Orchesellidae</taxon>
        <taxon>Orchesellinae</taxon>
        <taxon>Orchesella</taxon>
    </lineage>
</organism>
<evidence type="ECO:0000313" key="6">
    <source>
        <dbReference type="EMBL" id="CAL8069439.1"/>
    </source>
</evidence>
<dbReference type="Gene3D" id="3.30.420.40">
    <property type="match status" value="2"/>
</dbReference>
<feature type="region of interest" description="Disordered" evidence="5">
    <location>
        <begin position="364"/>
        <end position="384"/>
    </location>
</feature>